<protein>
    <submittedName>
        <fullName evidence="2">AGAP010581-PA</fullName>
    </submittedName>
</protein>
<gene>
    <name evidence="2" type="ORF">AgaP_AGAP010581</name>
</gene>
<keyword evidence="1" id="KW-0812">Transmembrane</keyword>
<dbReference type="EMBL" id="AAAB01008933">
    <property type="protein sequence ID" value="EDO64020.1"/>
    <property type="molecule type" value="Genomic_DNA"/>
</dbReference>
<dbReference type="AlphaFoldDB" id="A7UTF0"/>
<dbReference type="eggNOG" id="KOG0059">
    <property type="taxonomic scope" value="Eukaryota"/>
</dbReference>
<dbReference type="PaxDb" id="7165-AGAP010581-PA"/>
<proteinExistence type="predicted"/>
<dbReference type="PhylomeDB" id="A7UTF0"/>
<dbReference type="VEuPathDB" id="VectorBase:AGAMI1_012267"/>
<reference evidence="2" key="1">
    <citation type="journal article" date="2002" name="Science">
        <title>The genome sequence of the malaria mosquito Anopheles gambiae.</title>
        <authorList>
            <person name="Holt R.A."/>
            <person name="Subramanian G.M."/>
            <person name="Halpern A."/>
            <person name="Sutton G.G."/>
            <person name="Charlab R."/>
            <person name="Nusskern D.R."/>
            <person name="Wincker P."/>
            <person name="Clark A.G."/>
            <person name="Ribeiro J.M."/>
            <person name="Wides R."/>
            <person name="Salzberg S.L."/>
            <person name="Loftus B."/>
            <person name="Yandell M."/>
            <person name="Majoros W.H."/>
            <person name="Rusch D.B."/>
            <person name="Lai Z."/>
            <person name="Kraft C.L."/>
            <person name="Abril J.F."/>
            <person name="Anthouard V."/>
            <person name="Arensburger P."/>
            <person name="Atkinson P.W."/>
            <person name="Baden H."/>
            <person name="de Berardinis V."/>
            <person name="Baldwin D."/>
            <person name="Benes V."/>
            <person name="Biedler J."/>
            <person name="Blass C."/>
            <person name="Bolanos R."/>
            <person name="Boscus D."/>
            <person name="Barnstead M."/>
            <person name="Cai S."/>
            <person name="Center A."/>
            <person name="Chaturverdi K."/>
            <person name="Christophides G.K."/>
            <person name="Chrystal M.A."/>
            <person name="Clamp M."/>
            <person name="Cravchik A."/>
            <person name="Curwen V."/>
            <person name="Dana A."/>
            <person name="Delcher A."/>
            <person name="Dew I."/>
            <person name="Evans C.A."/>
            <person name="Flanigan M."/>
            <person name="Grundschober-Freimoser A."/>
            <person name="Friedli L."/>
            <person name="Gu Z."/>
            <person name="Guan P."/>
            <person name="Guigo R."/>
            <person name="Hillenmeyer M.E."/>
            <person name="Hladun S.L."/>
            <person name="Hogan J.R."/>
            <person name="Hong Y.S."/>
            <person name="Hoover J."/>
            <person name="Jaillon O."/>
            <person name="Ke Z."/>
            <person name="Kodira C."/>
            <person name="Kokoza E."/>
            <person name="Koutsos A."/>
            <person name="Letunic I."/>
            <person name="Levitsky A."/>
            <person name="Liang Y."/>
            <person name="Lin J.J."/>
            <person name="Lobo N.F."/>
            <person name="Lopez J.R."/>
            <person name="Malek J.A."/>
            <person name="McIntosh T.C."/>
            <person name="Meister S."/>
            <person name="Miller J."/>
            <person name="Mobarry C."/>
            <person name="Mongin E."/>
            <person name="Murphy S.D."/>
            <person name="O'Brochta D.A."/>
            <person name="Pfannkoch C."/>
            <person name="Qi R."/>
            <person name="Regier M.A."/>
            <person name="Remington K."/>
            <person name="Shao H."/>
            <person name="Sharakhova M.V."/>
            <person name="Sitter C.D."/>
            <person name="Shetty J."/>
            <person name="Smith T.J."/>
            <person name="Strong R."/>
            <person name="Sun J."/>
            <person name="Thomasova D."/>
            <person name="Ton L.Q."/>
            <person name="Topalis P."/>
            <person name="Tu Z."/>
            <person name="Unger M.F."/>
            <person name="Walenz B."/>
            <person name="Wang A."/>
            <person name="Wang J."/>
            <person name="Wang M."/>
            <person name="Wang X."/>
            <person name="Woodford K.J."/>
            <person name="Wortman J.R."/>
            <person name="Wu M."/>
            <person name="Yao A."/>
            <person name="Zdobnov E.M."/>
            <person name="Zhang H."/>
            <person name="Zhao Q."/>
            <person name="Zhao S."/>
            <person name="Zhu S.C."/>
            <person name="Zhimulev I."/>
            <person name="Coluzzi M."/>
            <person name="della Torre A."/>
            <person name="Roth C.W."/>
            <person name="Louis C."/>
            <person name="Kalush F."/>
            <person name="Mural R.J."/>
            <person name="Myers E.W."/>
            <person name="Adams M.D."/>
            <person name="Smith H.O."/>
            <person name="Broder S."/>
            <person name="Gardner M.J."/>
            <person name="Fraser C.M."/>
            <person name="Birney E."/>
            <person name="Bork P."/>
            <person name="Brey P.T."/>
            <person name="Venter J.C."/>
            <person name="Weissenbach J."/>
            <person name="Kafatos F.C."/>
            <person name="Collins F.H."/>
            <person name="Hoffman S.L."/>
        </authorList>
    </citation>
    <scope>NUCLEOTIDE SEQUENCE [LARGE SCALE GENOMIC DNA]</scope>
    <source>
        <strain evidence="2">PEST</strain>
    </source>
</reference>
<keyword evidence="1" id="KW-0472">Membrane</keyword>
<comment type="caution">
    <text evidence="2">The sequence shown here is derived from an EMBL/GenBank/DDBJ whole genome shotgun (WGS) entry which is preliminary data.</text>
</comment>
<reference evidence="2" key="5">
    <citation type="submission" date="2011-05" db="EMBL/GenBank/DDBJ databases">
        <authorList>
            <consortium name="VectorBase"/>
        </authorList>
    </citation>
    <scope>NUCLEOTIDE SEQUENCE</scope>
    <source>
        <strain evidence="2">PEST</strain>
    </source>
</reference>
<reference evidence="2" key="2">
    <citation type="submission" date="2002-03" db="EMBL/GenBank/DDBJ databases">
        <authorList>
            <consortium name="The Anopheles Genome Sequencing Consortium"/>
        </authorList>
    </citation>
    <scope>NUCLEOTIDE SEQUENCE</scope>
    <source>
        <strain evidence="2">PEST</strain>
    </source>
</reference>
<feature type="transmembrane region" description="Helical" evidence="1">
    <location>
        <begin position="27"/>
        <end position="47"/>
    </location>
</feature>
<evidence type="ECO:0000256" key="1">
    <source>
        <dbReference type="SAM" id="Phobius"/>
    </source>
</evidence>
<reference evidence="2" key="3">
    <citation type="journal article" date="2004" name="Trends Parasitol.">
        <title>The Anopheles gambiae genome: an update.</title>
        <authorList>
            <person name="Mongin E."/>
            <person name="Louis C."/>
            <person name="Holt R.A."/>
            <person name="Birney E."/>
            <person name="Collins F.H."/>
        </authorList>
    </citation>
    <scope>NUCLEOTIDE SEQUENCE</scope>
    <source>
        <strain evidence="2">PEST</strain>
    </source>
</reference>
<organism evidence="2">
    <name type="scientific">Anopheles gambiae</name>
    <name type="common">African malaria mosquito</name>
    <dbReference type="NCBI Taxonomy" id="7165"/>
    <lineage>
        <taxon>Eukaryota</taxon>
        <taxon>Metazoa</taxon>
        <taxon>Ecdysozoa</taxon>
        <taxon>Arthropoda</taxon>
        <taxon>Hexapoda</taxon>
        <taxon>Insecta</taxon>
        <taxon>Pterygota</taxon>
        <taxon>Neoptera</taxon>
        <taxon>Endopterygota</taxon>
        <taxon>Diptera</taxon>
        <taxon>Nematocera</taxon>
        <taxon>Culicoidea</taxon>
        <taxon>Culicidae</taxon>
        <taxon>Anophelinae</taxon>
        <taxon>Anopheles</taxon>
    </lineage>
</organism>
<reference evidence="2" key="4">
    <citation type="journal article" date="2007" name="Genome Biol.">
        <title>Update of the Anopheles gambiae PEST genome assembly.</title>
        <authorList>
            <person name="Sharakhova M.V."/>
            <person name="Hammond M.P."/>
            <person name="Lobo N.F."/>
            <person name="Krzywinski J."/>
            <person name="Unger M.F."/>
            <person name="Hillenmeyer M.E."/>
            <person name="Bruggner R.V."/>
            <person name="Birney E."/>
            <person name="Collins F.H."/>
        </authorList>
    </citation>
    <scope>NUCLEOTIDE SEQUENCE</scope>
    <source>
        <strain evidence="2">PEST</strain>
    </source>
</reference>
<dbReference type="VEuPathDB" id="VectorBase:AGAP029588"/>
<name>A7UTF0_ANOGA</name>
<sequence length="250" mass="28959">MKLSRHADSMQIRALLKKDYLVRIRQPWMTIIQYVWPCMIFAALYILRNRFQAVEINDCQFPTRNLQANGILPFFQSYICTFENECQDAKSYAETEEFNDAPVTPVVNIVQIILDNAALYDAIVKLPIERNFIASVTAIVSHAKFKEIERNGDRLVKMLPEIRKKVGDQFDILQLFSDDQTFSKSGNILCGRPFPRSDNIRFVDNILYTPDYAGPDKDELAVMPTPYCKQLYLDVTNTNNGKITWRFLKP</sequence>
<evidence type="ECO:0000313" key="2">
    <source>
        <dbReference type="EMBL" id="EDO64020.1"/>
    </source>
</evidence>
<dbReference type="InParanoid" id="A7UTF0"/>
<dbReference type="HOGENOM" id="CLU_1121119_0_0_1"/>
<feature type="non-terminal residue" evidence="2">
    <location>
        <position position="250"/>
    </location>
</feature>
<accession>A7UTF0</accession>
<keyword evidence="1" id="KW-1133">Transmembrane helix</keyword>
<dbReference type="OMA" id="CEHYELL"/>